<keyword evidence="6" id="KW-1185">Reference proteome</keyword>
<evidence type="ECO:0000256" key="2">
    <source>
        <dbReference type="ARBA" id="ARBA00023125"/>
    </source>
</evidence>
<gene>
    <name evidence="5" type="ORF">P4H66_19945</name>
</gene>
<dbReference type="EMBL" id="JARLKZ010000015">
    <property type="protein sequence ID" value="MEC0242079.1"/>
    <property type="molecule type" value="Genomic_DNA"/>
</dbReference>
<dbReference type="Pfam" id="PF01047">
    <property type="entry name" value="MarR"/>
    <property type="match status" value="1"/>
</dbReference>
<dbReference type="InterPro" id="IPR036388">
    <property type="entry name" value="WH-like_DNA-bd_sf"/>
</dbReference>
<dbReference type="Proteomes" id="UP001344632">
    <property type="component" value="Unassembled WGS sequence"/>
</dbReference>
<evidence type="ECO:0000256" key="3">
    <source>
        <dbReference type="ARBA" id="ARBA00023163"/>
    </source>
</evidence>
<comment type="caution">
    <text evidence="5">The sequence shown here is derived from an EMBL/GenBank/DDBJ whole genome shotgun (WGS) entry which is preliminary data.</text>
</comment>
<dbReference type="RefSeq" id="WP_326089825.1">
    <property type="nucleotide sequence ID" value="NZ_JARLKZ010000015.1"/>
</dbReference>
<protein>
    <submittedName>
        <fullName evidence="5">MarR family transcriptional regulator</fullName>
    </submittedName>
</protein>
<keyword evidence="1" id="KW-0805">Transcription regulation</keyword>
<dbReference type="PROSITE" id="PS50995">
    <property type="entry name" value="HTH_MARR_2"/>
    <property type="match status" value="1"/>
</dbReference>
<accession>A0ABU6GQS1</accession>
<dbReference type="InterPro" id="IPR000835">
    <property type="entry name" value="HTH_MarR-typ"/>
</dbReference>
<evidence type="ECO:0000256" key="1">
    <source>
        <dbReference type="ARBA" id="ARBA00023015"/>
    </source>
</evidence>
<feature type="domain" description="HTH marR-type" evidence="4">
    <location>
        <begin position="22"/>
        <end position="159"/>
    </location>
</feature>
<dbReference type="PANTHER" id="PTHR42756">
    <property type="entry name" value="TRANSCRIPTIONAL REGULATOR, MARR"/>
    <property type="match status" value="1"/>
</dbReference>
<keyword evidence="3" id="KW-0804">Transcription</keyword>
<proteinExistence type="predicted"/>
<reference evidence="5 6" key="1">
    <citation type="submission" date="2023-03" db="EMBL/GenBank/DDBJ databases">
        <title>Bacillus Genome Sequencing.</title>
        <authorList>
            <person name="Dunlap C."/>
        </authorList>
    </citation>
    <scope>NUCLEOTIDE SEQUENCE [LARGE SCALE GENOMIC DNA]</scope>
    <source>
        <strain evidence="5 6">BD-525</strain>
    </source>
</reference>
<dbReference type="PRINTS" id="PR00598">
    <property type="entry name" value="HTHMARR"/>
</dbReference>
<dbReference type="InterPro" id="IPR036390">
    <property type="entry name" value="WH_DNA-bd_sf"/>
</dbReference>
<organism evidence="5 6">
    <name type="scientific">Paenibacillus dokdonensis</name>
    <dbReference type="NCBI Taxonomy" id="2567944"/>
    <lineage>
        <taxon>Bacteria</taxon>
        <taxon>Bacillati</taxon>
        <taxon>Bacillota</taxon>
        <taxon>Bacilli</taxon>
        <taxon>Bacillales</taxon>
        <taxon>Paenibacillaceae</taxon>
        <taxon>Paenibacillus</taxon>
    </lineage>
</organism>
<dbReference type="Gene3D" id="1.10.10.10">
    <property type="entry name" value="Winged helix-like DNA-binding domain superfamily/Winged helix DNA-binding domain"/>
    <property type="match status" value="1"/>
</dbReference>
<evidence type="ECO:0000313" key="6">
    <source>
        <dbReference type="Proteomes" id="UP001344632"/>
    </source>
</evidence>
<evidence type="ECO:0000259" key="4">
    <source>
        <dbReference type="PROSITE" id="PS50995"/>
    </source>
</evidence>
<sequence length="176" mass="19668">MASNQSNEGRCYLEMSDNSSVENNTALKLMQATMRFNKAEFRQRKIEGIKMSELGLLFSIKKSVKPGTIGLMVSEISHKLRVTSPTVTQLIKTMEKKNWVERTMDELDRRAVRISLTEEGEAVVQKAIDSTMESFSGLIDYLGHDEGNQLADLLTKAYTYYEAKADPSGGGTIETC</sequence>
<dbReference type="PANTHER" id="PTHR42756:SF1">
    <property type="entry name" value="TRANSCRIPTIONAL REPRESSOR OF EMRAB OPERON"/>
    <property type="match status" value="1"/>
</dbReference>
<dbReference type="SMART" id="SM00347">
    <property type="entry name" value="HTH_MARR"/>
    <property type="match status" value="1"/>
</dbReference>
<evidence type="ECO:0000313" key="5">
    <source>
        <dbReference type="EMBL" id="MEC0242079.1"/>
    </source>
</evidence>
<keyword evidence="2" id="KW-0238">DNA-binding</keyword>
<name>A0ABU6GQS1_9BACL</name>
<dbReference type="SUPFAM" id="SSF46785">
    <property type="entry name" value="Winged helix' DNA-binding domain"/>
    <property type="match status" value="1"/>
</dbReference>